<keyword evidence="2" id="KW-0238">DNA-binding</keyword>
<dbReference type="RefSeq" id="WP_090534477.1">
    <property type="nucleotide sequence ID" value="NZ_FNRQ01000004.1"/>
</dbReference>
<dbReference type="Proteomes" id="UP000198638">
    <property type="component" value="Unassembled WGS sequence"/>
</dbReference>
<dbReference type="InterPro" id="IPR036390">
    <property type="entry name" value="WH_DNA-bd_sf"/>
</dbReference>
<feature type="domain" description="HTH gntR-type" evidence="4">
    <location>
        <begin position="9"/>
        <end position="77"/>
    </location>
</feature>
<keyword evidence="3" id="KW-0804">Transcription</keyword>
<dbReference type="PANTHER" id="PTHR44846">
    <property type="entry name" value="MANNOSYL-D-GLYCERATE TRANSPORT/METABOLISM SYSTEM REPRESSOR MNGR-RELATED"/>
    <property type="match status" value="1"/>
</dbReference>
<dbReference type="SUPFAM" id="SSF64288">
    <property type="entry name" value="Chorismate lyase-like"/>
    <property type="match status" value="1"/>
</dbReference>
<evidence type="ECO:0000256" key="2">
    <source>
        <dbReference type="ARBA" id="ARBA00023125"/>
    </source>
</evidence>
<dbReference type="PANTHER" id="PTHR44846:SF1">
    <property type="entry name" value="MANNOSYL-D-GLYCERATE TRANSPORT_METABOLISM SYSTEM REPRESSOR MNGR-RELATED"/>
    <property type="match status" value="1"/>
</dbReference>
<dbReference type="Gene3D" id="1.10.10.10">
    <property type="entry name" value="Winged helix-like DNA-binding domain superfamily/Winged helix DNA-binding domain"/>
    <property type="match status" value="1"/>
</dbReference>
<dbReference type="InterPro" id="IPR050679">
    <property type="entry name" value="Bact_HTH_transcr_reg"/>
</dbReference>
<dbReference type="FunFam" id="1.10.10.10:FF:000079">
    <property type="entry name" value="GntR family transcriptional regulator"/>
    <property type="match status" value="1"/>
</dbReference>
<accession>A0A1H4FF73</accession>
<dbReference type="CDD" id="cd07377">
    <property type="entry name" value="WHTH_GntR"/>
    <property type="match status" value="1"/>
</dbReference>
<dbReference type="PROSITE" id="PS50949">
    <property type="entry name" value="HTH_GNTR"/>
    <property type="match status" value="1"/>
</dbReference>
<dbReference type="GO" id="GO:0003700">
    <property type="term" value="F:DNA-binding transcription factor activity"/>
    <property type="evidence" value="ECO:0007669"/>
    <property type="project" value="InterPro"/>
</dbReference>
<dbReference type="GO" id="GO:0045892">
    <property type="term" value="P:negative regulation of DNA-templated transcription"/>
    <property type="evidence" value="ECO:0007669"/>
    <property type="project" value="TreeGrafter"/>
</dbReference>
<dbReference type="AlphaFoldDB" id="A0A1H4FF73"/>
<dbReference type="InterPro" id="IPR011663">
    <property type="entry name" value="UTRA"/>
</dbReference>
<dbReference type="EMBL" id="FNRQ01000004">
    <property type="protein sequence ID" value="SEA95480.1"/>
    <property type="molecule type" value="Genomic_DNA"/>
</dbReference>
<evidence type="ECO:0000313" key="6">
    <source>
        <dbReference type="Proteomes" id="UP000198638"/>
    </source>
</evidence>
<name>A0A1H4FF73_9BURK</name>
<evidence type="ECO:0000256" key="1">
    <source>
        <dbReference type="ARBA" id="ARBA00023015"/>
    </source>
</evidence>
<evidence type="ECO:0000313" key="5">
    <source>
        <dbReference type="EMBL" id="SEA95480.1"/>
    </source>
</evidence>
<protein>
    <submittedName>
        <fullName evidence="5">Transcriptional regulator, GntR family</fullName>
    </submittedName>
</protein>
<proteinExistence type="predicted"/>
<dbReference type="Gene3D" id="3.40.1410.10">
    <property type="entry name" value="Chorismate lyase-like"/>
    <property type="match status" value="1"/>
</dbReference>
<dbReference type="STRING" id="83784.SAMN05192564_104302"/>
<organism evidence="5 6">
    <name type="scientific">Paraburkholderia sartisoli</name>
    <dbReference type="NCBI Taxonomy" id="83784"/>
    <lineage>
        <taxon>Bacteria</taxon>
        <taxon>Pseudomonadati</taxon>
        <taxon>Pseudomonadota</taxon>
        <taxon>Betaproteobacteria</taxon>
        <taxon>Burkholderiales</taxon>
        <taxon>Burkholderiaceae</taxon>
        <taxon>Paraburkholderia</taxon>
    </lineage>
</organism>
<dbReference type="SMART" id="SM00345">
    <property type="entry name" value="HTH_GNTR"/>
    <property type="match status" value="1"/>
</dbReference>
<sequence length="253" mass="28090">MKPNAESALPLYAQLEEILSQRINAGELNPGDQLPAEDQLVSEFEVSRTTVRTTIQNLARRGMVEIRRGKGTFVAQPKIATSLAGLTGFVEDMHALGRRPTARLLGYQIVPADETVATKLQVETGTSVMYIRRVRLADDIALCYDETYLPRDLGEKVIADNLETEPIFTLLELKYQTPLSEAEYRLEAISADSKVAGVLNIEPGSPIFFIERNSYSAEGRPVDYEKLYYRGDHIQFVTRLIRPACVGGPVGIS</sequence>
<keyword evidence="6" id="KW-1185">Reference proteome</keyword>
<dbReference type="PRINTS" id="PR00035">
    <property type="entry name" value="HTHGNTR"/>
</dbReference>
<dbReference type="InterPro" id="IPR028978">
    <property type="entry name" value="Chorismate_lyase_/UTRA_dom_sf"/>
</dbReference>
<gene>
    <name evidence="5" type="ORF">SAMN05192564_104302</name>
</gene>
<reference evidence="6" key="1">
    <citation type="submission" date="2016-10" db="EMBL/GenBank/DDBJ databases">
        <authorList>
            <person name="Varghese N."/>
            <person name="Submissions S."/>
        </authorList>
    </citation>
    <scope>NUCLEOTIDE SEQUENCE [LARGE SCALE GENOMIC DNA]</scope>
    <source>
        <strain evidence="6">LMG 24000</strain>
    </source>
</reference>
<keyword evidence="1" id="KW-0805">Transcription regulation</keyword>
<evidence type="ECO:0000259" key="4">
    <source>
        <dbReference type="PROSITE" id="PS50949"/>
    </source>
</evidence>
<dbReference type="OrthoDB" id="8584262at2"/>
<dbReference type="GO" id="GO:0003677">
    <property type="term" value="F:DNA binding"/>
    <property type="evidence" value="ECO:0007669"/>
    <property type="project" value="UniProtKB-KW"/>
</dbReference>
<evidence type="ECO:0000256" key="3">
    <source>
        <dbReference type="ARBA" id="ARBA00023163"/>
    </source>
</evidence>
<dbReference type="InterPro" id="IPR036388">
    <property type="entry name" value="WH-like_DNA-bd_sf"/>
</dbReference>
<dbReference type="SUPFAM" id="SSF46785">
    <property type="entry name" value="Winged helix' DNA-binding domain"/>
    <property type="match status" value="1"/>
</dbReference>
<dbReference type="InterPro" id="IPR000524">
    <property type="entry name" value="Tscrpt_reg_HTH_GntR"/>
</dbReference>
<dbReference type="Pfam" id="PF07702">
    <property type="entry name" value="UTRA"/>
    <property type="match status" value="1"/>
</dbReference>
<dbReference type="SMART" id="SM00866">
    <property type="entry name" value="UTRA"/>
    <property type="match status" value="1"/>
</dbReference>
<dbReference type="Pfam" id="PF00392">
    <property type="entry name" value="GntR"/>
    <property type="match status" value="1"/>
</dbReference>